<dbReference type="EMBL" id="JAXCGZ010021056">
    <property type="protein sequence ID" value="KAK7060646.1"/>
    <property type="molecule type" value="Genomic_DNA"/>
</dbReference>
<dbReference type="Proteomes" id="UP001381693">
    <property type="component" value="Unassembled WGS sequence"/>
</dbReference>
<gene>
    <name evidence="2" type="primary">ARFGEF1_2</name>
    <name evidence="2" type="ORF">SK128_024653</name>
</gene>
<dbReference type="Pfam" id="PF20252">
    <property type="entry name" value="BIG2_C"/>
    <property type="match status" value="1"/>
</dbReference>
<sequence>MGESCDGLRAFVNTGWAKRNSYNEQLARSGTNCLENLVISNGPKLSGETWDKTCQCLLDIFHSTLPHALLMWRPPESNIQSQVRSLESYMPSQVRSLESNTQSQVRSLEAHIQDQGSGGQVNGDSRAFSGLLIRCVVQLELIQCIDNVVFFPATSKKEDQENLALAQAGDEAIPLVREQREDQGMYRHLLSSQLFTLLDCLMASHSFAKSFNSNHEQRNLLWKAGFKGSVKPNLLKQETQSLACALRILFRMLGDPSREEEWPQVQERLISVCRSGLEYFLSLPESHREAWTNLILLFLTNIQKMSNDQPNIHGIEIEGNLNLHLFLQYHFSSVILLRLQSGSSKLEMPESNLSSR</sequence>
<dbReference type="InterPro" id="IPR046455">
    <property type="entry name" value="Sec7/BIG1-like_C"/>
</dbReference>
<organism evidence="2 3">
    <name type="scientific">Halocaridina rubra</name>
    <name type="common">Hawaiian red shrimp</name>
    <dbReference type="NCBI Taxonomy" id="373956"/>
    <lineage>
        <taxon>Eukaryota</taxon>
        <taxon>Metazoa</taxon>
        <taxon>Ecdysozoa</taxon>
        <taxon>Arthropoda</taxon>
        <taxon>Crustacea</taxon>
        <taxon>Multicrustacea</taxon>
        <taxon>Malacostraca</taxon>
        <taxon>Eumalacostraca</taxon>
        <taxon>Eucarida</taxon>
        <taxon>Decapoda</taxon>
        <taxon>Pleocyemata</taxon>
        <taxon>Caridea</taxon>
        <taxon>Atyoidea</taxon>
        <taxon>Atyidae</taxon>
        <taxon>Halocaridina</taxon>
    </lineage>
</organism>
<protein>
    <submittedName>
        <fullName evidence="2">Brefeldin A-inhibited guanine nucleotide-exchange protein 1</fullName>
    </submittedName>
</protein>
<evidence type="ECO:0000313" key="2">
    <source>
        <dbReference type="EMBL" id="KAK7060646.1"/>
    </source>
</evidence>
<name>A0AAN8WE32_HALRR</name>
<dbReference type="AlphaFoldDB" id="A0AAN8WE32"/>
<evidence type="ECO:0000313" key="3">
    <source>
        <dbReference type="Proteomes" id="UP001381693"/>
    </source>
</evidence>
<evidence type="ECO:0000259" key="1">
    <source>
        <dbReference type="Pfam" id="PF20252"/>
    </source>
</evidence>
<accession>A0AAN8WE32</accession>
<feature type="domain" description="Sec7/BIG1-like C-terminal" evidence="1">
    <location>
        <begin position="136"/>
        <end position="309"/>
    </location>
</feature>
<keyword evidence="3" id="KW-1185">Reference proteome</keyword>
<comment type="caution">
    <text evidence="2">The sequence shown here is derived from an EMBL/GenBank/DDBJ whole genome shotgun (WGS) entry which is preliminary data.</text>
</comment>
<proteinExistence type="predicted"/>
<reference evidence="2 3" key="1">
    <citation type="submission" date="2023-11" db="EMBL/GenBank/DDBJ databases">
        <title>Halocaridina rubra genome assembly.</title>
        <authorList>
            <person name="Smith C."/>
        </authorList>
    </citation>
    <scope>NUCLEOTIDE SEQUENCE [LARGE SCALE GENOMIC DNA]</scope>
    <source>
        <strain evidence="2">EP-1</strain>
        <tissue evidence="2">Whole</tissue>
    </source>
</reference>